<evidence type="ECO:0000259" key="6">
    <source>
        <dbReference type="PROSITE" id="PS50850"/>
    </source>
</evidence>
<comment type="subcellular location">
    <subcellularLocation>
        <location evidence="1">Membrane</location>
        <topology evidence="1">Multi-pass membrane protein</topology>
    </subcellularLocation>
</comment>
<evidence type="ECO:0000256" key="2">
    <source>
        <dbReference type="ARBA" id="ARBA00022692"/>
    </source>
</evidence>
<feature type="transmembrane region" description="Helical" evidence="5">
    <location>
        <begin position="50"/>
        <end position="75"/>
    </location>
</feature>
<keyword evidence="2 5" id="KW-0812">Transmembrane</keyword>
<reference evidence="7 8" key="1">
    <citation type="journal article" date="2018" name="IMA Fungus">
        <title>IMA Genome-F 9: Draft genome sequence of Annulohypoxylon stygium, Aspergillus mulundensis, Berkeleyomyces basicola (syn. Thielaviopsis basicola), Ceratocystis smalleyi, two Cercospora beticola strains, Coleophoma cylindrospora, Fusarium fracticaudum, Phialophora cf. hyalina, and Morchella septimelata.</title>
        <authorList>
            <person name="Wingfield B.D."/>
            <person name="Bills G.F."/>
            <person name="Dong Y."/>
            <person name="Huang W."/>
            <person name="Nel W.J."/>
            <person name="Swalarsk-Parry B.S."/>
            <person name="Vaghefi N."/>
            <person name="Wilken P.M."/>
            <person name="An Z."/>
            <person name="de Beer Z.W."/>
            <person name="De Vos L."/>
            <person name="Chen L."/>
            <person name="Duong T.A."/>
            <person name="Gao Y."/>
            <person name="Hammerbacher A."/>
            <person name="Kikkert J.R."/>
            <person name="Li Y."/>
            <person name="Li H."/>
            <person name="Li K."/>
            <person name="Li Q."/>
            <person name="Liu X."/>
            <person name="Ma X."/>
            <person name="Naidoo K."/>
            <person name="Pethybridge S.J."/>
            <person name="Sun J."/>
            <person name="Steenkamp E.T."/>
            <person name="van der Nest M.A."/>
            <person name="van Wyk S."/>
            <person name="Wingfield M.J."/>
            <person name="Xiong C."/>
            <person name="Yue Q."/>
            <person name="Zhang X."/>
        </authorList>
    </citation>
    <scope>NUCLEOTIDE SEQUENCE [LARGE SCALE GENOMIC DNA]</scope>
    <source>
        <strain evidence="7 8">BP 5553</strain>
    </source>
</reference>
<dbReference type="SUPFAM" id="SSF103473">
    <property type="entry name" value="MFS general substrate transporter"/>
    <property type="match status" value="1"/>
</dbReference>
<feature type="transmembrane region" description="Helical" evidence="5">
    <location>
        <begin position="353"/>
        <end position="374"/>
    </location>
</feature>
<feature type="transmembrane region" description="Helical" evidence="5">
    <location>
        <begin position="142"/>
        <end position="162"/>
    </location>
</feature>
<keyword evidence="8" id="KW-1185">Reference proteome</keyword>
<dbReference type="InterPro" id="IPR020846">
    <property type="entry name" value="MFS_dom"/>
</dbReference>
<evidence type="ECO:0000256" key="4">
    <source>
        <dbReference type="ARBA" id="ARBA00023136"/>
    </source>
</evidence>
<feature type="transmembrane region" description="Helical" evidence="5">
    <location>
        <begin position="248"/>
        <end position="267"/>
    </location>
</feature>
<dbReference type="InterPro" id="IPR036259">
    <property type="entry name" value="MFS_trans_sf"/>
</dbReference>
<dbReference type="PROSITE" id="PS50850">
    <property type="entry name" value="MFS"/>
    <property type="match status" value="1"/>
</dbReference>
<keyword evidence="4 5" id="KW-0472">Membrane</keyword>
<dbReference type="CDD" id="cd17502">
    <property type="entry name" value="MFS_Azr1_MDR_like"/>
    <property type="match status" value="1"/>
</dbReference>
<dbReference type="InterPro" id="IPR011701">
    <property type="entry name" value="MFS"/>
</dbReference>
<evidence type="ECO:0000256" key="5">
    <source>
        <dbReference type="SAM" id="Phobius"/>
    </source>
</evidence>
<dbReference type="FunFam" id="1.20.1720.10:FF:000012">
    <property type="entry name" value="MFS toxin efflux pump (AflT)"/>
    <property type="match status" value="1"/>
</dbReference>
<organism evidence="7 8">
    <name type="scientific">Venustampulla echinocandica</name>
    <dbReference type="NCBI Taxonomy" id="2656787"/>
    <lineage>
        <taxon>Eukaryota</taxon>
        <taxon>Fungi</taxon>
        <taxon>Dikarya</taxon>
        <taxon>Ascomycota</taxon>
        <taxon>Pezizomycotina</taxon>
        <taxon>Leotiomycetes</taxon>
        <taxon>Helotiales</taxon>
        <taxon>Pleuroascaceae</taxon>
        <taxon>Venustampulla</taxon>
    </lineage>
</organism>
<protein>
    <recommendedName>
        <fullName evidence="6">Major facilitator superfamily (MFS) profile domain-containing protein</fullName>
    </recommendedName>
</protein>
<dbReference type="Gene3D" id="1.20.1720.10">
    <property type="entry name" value="Multidrug resistance protein D"/>
    <property type="match status" value="1"/>
</dbReference>
<feature type="transmembrane region" description="Helical" evidence="5">
    <location>
        <begin position="174"/>
        <end position="195"/>
    </location>
</feature>
<dbReference type="EMBL" id="NPIC01000007">
    <property type="protein sequence ID" value="RDL34314.1"/>
    <property type="molecule type" value="Genomic_DNA"/>
</dbReference>
<dbReference type="Pfam" id="PF07690">
    <property type="entry name" value="MFS_1"/>
    <property type="match status" value="1"/>
</dbReference>
<comment type="caution">
    <text evidence="7">The sequence shown here is derived from an EMBL/GenBank/DDBJ whole genome shotgun (WGS) entry which is preliminary data.</text>
</comment>
<dbReference type="GO" id="GO:0005886">
    <property type="term" value="C:plasma membrane"/>
    <property type="evidence" value="ECO:0007669"/>
    <property type="project" value="TreeGrafter"/>
</dbReference>
<evidence type="ECO:0000256" key="3">
    <source>
        <dbReference type="ARBA" id="ARBA00022989"/>
    </source>
</evidence>
<proteinExistence type="predicted"/>
<feature type="transmembrane region" description="Helical" evidence="5">
    <location>
        <begin position="513"/>
        <end position="535"/>
    </location>
</feature>
<feature type="transmembrane region" description="Helical" evidence="5">
    <location>
        <begin position="407"/>
        <end position="425"/>
    </location>
</feature>
<feature type="transmembrane region" description="Helical" evidence="5">
    <location>
        <begin position="87"/>
        <end position="105"/>
    </location>
</feature>
<dbReference type="Proteomes" id="UP000254866">
    <property type="component" value="Unassembled WGS sequence"/>
</dbReference>
<dbReference type="PANTHER" id="PTHR23501:SF201">
    <property type="entry name" value="MFS AFLATOXIN EFFLUX PUMP"/>
    <property type="match status" value="1"/>
</dbReference>
<feature type="transmembrane region" description="Helical" evidence="5">
    <location>
        <begin position="207"/>
        <end position="227"/>
    </location>
</feature>
<evidence type="ECO:0000256" key="1">
    <source>
        <dbReference type="ARBA" id="ARBA00004141"/>
    </source>
</evidence>
<gene>
    <name evidence="7" type="ORF">BP5553_07442</name>
</gene>
<dbReference type="GeneID" id="43600291"/>
<feature type="transmembrane region" description="Helical" evidence="5">
    <location>
        <begin position="446"/>
        <end position="467"/>
    </location>
</feature>
<dbReference type="PANTHER" id="PTHR23501">
    <property type="entry name" value="MAJOR FACILITATOR SUPERFAMILY"/>
    <property type="match status" value="1"/>
</dbReference>
<feature type="domain" description="Major facilitator superfamily (MFS) profile" evidence="6">
    <location>
        <begin position="52"/>
        <end position="540"/>
    </location>
</feature>
<accession>A0A370TGI6</accession>
<feature type="transmembrane region" description="Helical" evidence="5">
    <location>
        <begin position="320"/>
        <end position="341"/>
    </location>
</feature>
<dbReference type="Gene3D" id="1.20.1250.20">
    <property type="entry name" value="MFS general substrate transporter like domains"/>
    <property type="match status" value="1"/>
</dbReference>
<dbReference type="AlphaFoldDB" id="A0A370TGI6"/>
<evidence type="ECO:0000313" key="7">
    <source>
        <dbReference type="EMBL" id="RDL34314.1"/>
    </source>
</evidence>
<feature type="transmembrane region" description="Helical" evidence="5">
    <location>
        <begin position="117"/>
        <end position="136"/>
    </location>
</feature>
<sequence>MSDSVSYDDKTPIPSLKDTNQTVKMNNLEKKKPAVPNSPDVSYPGTQRRILIMVALYLAMFLVTLDQNIISTAIPRITDDFHSLNDIAWYGTAYLLTMCSFQLLMGKIYKFYPAKPVFLSCVTLFEVGSAVCGAASNSKVFIVGRAIAGLGASGLFAGLMVIMFHTIPLQQRPMFQGAFGAIFAVGSVIGPLVGGTLVDKATWRYCFYLNIPVGAVSIIVTILLVHLPSQKLDAQAAGWKGKLGQLDPIGNLVFLPGIVCLVLALQWGGTVYSWKNTRIIVLLILCGILCLAFVVVQIWKQENGALPPRLLKQRSIAACVWFTFFNGAGMVVMLYYLPLWFQTIKGVSALKSGVMLLPTILSVVFATLFSGFIISKVGYYAPFFILCSIIMPIGAGLITTFTPTTGYGKWIGYQVIFGVGLGFGAQQPFNVVQTVLERSDIATGSALVTFVRFLGSAMSLPIAQTIFLNSLVSNLVGLPGISPGAVTGNGATELRGLVFGDDLDTLLSGYNAAIVNVFYMVVATSSVTIFGSVFVEWCSLKARATEQAQGTGHSKETIEKESV</sequence>
<name>A0A370TGI6_9HELO</name>
<dbReference type="GO" id="GO:0022857">
    <property type="term" value="F:transmembrane transporter activity"/>
    <property type="evidence" value="ECO:0007669"/>
    <property type="project" value="InterPro"/>
</dbReference>
<dbReference type="FunFam" id="1.20.1250.20:FF:000196">
    <property type="entry name" value="MFS toxin efflux pump (AflT)"/>
    <property type="match status" value="1"/>
</dbReference>
<dbReference type="RefSeq" id="XP_031867296.1">
    <property type="nucleotide sequence ID" value="XM_032016065.1"/>
</dbReference>
<feature type="transmembrane region" description="Helical" evidence="5">
    <location>
        <begin position="279"/>
        <end position="299"/>
    </location>
</feature>
<evidence type="ECO:0000313" key="8">
    <source>
        <dbReference type="Proteomes" id="UP000254866"/>
    </source>
</evidence>
<keyword evidence="3 5" id="KW-1133">Transmembrane helix</keyword>
<dbReference type="OrthoDB" id="10021397at2759"/>
<dbReference type="PRINTS" id="PR01036">
    <property type="entry name" value="TCRTETB"/>
</dbReference>
<feature type="transmembrane region" description="Helical" evidence="5">
    <location>
        <begin position="381"/>
        <end position="401"/>
    </location>
</feature>